<proteinExistence type="predicted"/>
<dbReference type="Proteomes" id="UP001180020">
    <property type="component" value="Unassembled WGS sequence"/>
</dbReference>
<keyword evidence="2" id="KW-1185">Reference proteome</keyword>
<dbReference type="GO" id="GO:0009941">
    <property type="term" value="C:chloroplast envelope"/>
    <property type="evidence" value="ECO:0007669"/>
    <property type="project" value="TreeGrafter"/>
</dbReference>
<dbReference type="PANTHER" id="PTHR37229:SF2">
    <property type="entry name" value="6,7-DIMETHYL-8-RIBITYLLUMAZINE SYNTHASE"/>
    <property type="match status" value="1"/>
</dbReference>
<sequence length="253" mass="28602">MLLCLIQNPTPLPQFQPLNGKNTHYSKTLFTPFLHNDLADTLQNLHLKKRNNNNPKLLPPIKALFLEKPLLWAGRICLFYALLRIGLTGAHSGSWYSGVKAGGTDLGFSDWLEKFNGRPDDEAVTKRKLVSKWHPTIKGTLRRNYRVASKLAGRKLLKSIAALLSDDDHFIDASSHKGCQIRRESAHGETVCCNNVRALFDELPTPHLVVEITPFPSGPLTDRDYIKAEKLEMVLRTGTTFEVSQYILHLYPY</sequence>
<evidence type="ECO:0000313" key="2">
    <source>
        <dbReference type="Proteomes" id="UP001180020"/>
    </source>
</evidence>
<dbReference type="PANTHER" id="PTHR37229">
    <property type="entry name" value="6,7-DIMETHYL-8-RIBITYLLUMAZINE SYNTHASE"/>
    <property type="match status" value="1"/>
</dbReference>
<reference evidence="1" key="1">
    <citation type="journal article" date="2023" name="Nat. Commun.">
        <title>Diploid and tetraploid genomes of Acorus and the evolution of monocots.</title>
        <authorList>
            <person name="Ma L."/>
            <person name="Liu K.W."/>
            <person name="Li Z."/>
            <person name="Hsiao Y.Y."/>
            <person name="Qi Y."/>
            <person name="Fu T."/>
            <person name="Tang G.D."/>
            <person name="Zhang D."/>
            <person name="Sun W.H."/>
            <person name="Liu D.K."/>
            <person name="Li Y."/>
            <person name="Chen G.Z."/>
            <person name="Liu X.D."/>
            <person name="Liao X.Y."/>
            <person name="Jiang Y.T."/>
            <person name="Yu X."/>
            <person name="Hao Y."/>
            <person name="Huang J."/>
            <person name="Zhao X.W."/>
            <person name="Ke S."/>
            <person name="Chen Y.Y."/>
            <person name="Wu W.L."/>
            <person name="Hsu J.L."/>
            <person name="Lin Y.F."/>
            <person name="Huang M.D."/>
            <person name="Li C.Y."/>
            <person name="Huang L."/>
            <person name="Wang Z.W."/>
            <person name="Zhao X."/>
            <person name="Zhong W.Y."/>
            <person name="Peng D.H."/>
            <person name="Ahmad S."/>
            <person name="Lan S."/>
            <person name="Zhang J.S."/>
            <person name="Tsai W.C."/>
            <person name="Van de Peer Y."/>
            <person name="Liu Z.J."/>
        </authorList>
    </citation>
    <scope>NUCLEOTIDE SEQUENCE</scope>
    <source>
        <strain evidence="1">CP</strain>
    </source>
</reference>
<dbReference type="EMBL" id="JAUJYO010000009">
    <property type="protein sequence ID" value="KAK1309360.1"/>
    <property type="molecule type" value="Genomic_DNA"/>
</dbReference>
<comment type="caution">
    <text evidence="1">The sequence shown here is derived from an EMBL/GenBank/DDBJ whole genome shotgun (WGS) entry which is preliminary data.</text>
</comment>
<protein>
    <submittedName>
        <fullName evidence="1">Uncharacterized protein</fullName>
    </submittedName>
</protein>
<accession>A0AAV9E8U0</accession>
<dbReference type="AlphaFoldDB" id="A0AAV9E8U0"/>
<organism evidence="1 2">
    <name type="scientific">Acorus calamus</name>
    <name type="common">Sweet flag</name>
    <dbReference type="NCBI Taxonomy" id="4465"/>
    <lineage>
        <taxon>Eukaryota</taxon>
        <taxon>Viridiplantae</taxon>
        <taxon>Streptophyta</taxon>
        <taxon>Embryophyta</taxon>
        <taxon>Tracheophyta</taxon>
        <taxon>Spermatophyta</taxon>
        <taxon>Magnoliopsida</taxon>
        <taxon>Liliopsida</taxon>
        <taxon>Acoraceae</taxon>
        <taxon>Acorus</taxon>
    </lineage>
</organism>
<gene>
    <name evidence="1" type="ORF">QJS10_CPA09g00151</name>
</gene>
<reference evidence="1" key="2">
    <citation type="submission" date="2023-06" db="EMBL/GenBank/DDBJ databases">
        <authorList>
            <person name="Ma L."/>
            <person name="Liu K.-W."/>
            <person name="Li Z."/>
            <person name="Hsiao Y.-Y."/>
            <person name="Qi Y."/>
            <person name="Fu T."/>
            <person name="Tang G."/>
            <person name="Zhang D."/>
            <person name="Sun W.-H."/>
            <person name="Liu D.-K."/>
            <person name="Li Y."/>
            <person name="Chen G.-Z."/>
            <person name="Liu X.-D."/>
            <person name="Liao X.-Y."/>
            <person name="Jiang Y.-T."/>
            <person name="Yu X."/>
            <person name="Hao Y."/>
            <person name="Huang J."/>
            <person name="Zhao X.-W."/>
            <person name="Ke S."/>
            <person name="Chen Y.-Y."/>
            <person name="Wu W.-L."/>
            <person name="Hsu J.-L."/>
            <person name="Lin Y.-F."/>
            <person name="Huang M.-D."/>
            <person name="Li C.-Y."/>
            <person name="Huang L."/>
            <person name="Wang Z.-W."/>
            <person name="Zhao X."/>
            <person name="Zhong W.-Y."/>
            <person name="Peng D.-H."/>
            <person name="Ahmad S."/>
            <person name="Lan S."/>
            <person name="Zhang J.-S."/>
            <person name="Tsai W.-C."/>
            <person name="Van De Peer Y."/>
            <person name="Liu Z.-J."/>
        </authorList>
    </citation>
    <scope>NUCLEOTIDE SEQUENCE</scope>
    <source>
        <strain evidence="1">CP</strain>
        <tissue evidence="1">Leaves</tissue>
    </source>
</reference>
<evidence type="ECO:0000313" key="1">
    <source>
        <dbReference type="EMBL" id="KAK1309360.1"/>
    </source>
</evidence>
<name>A0AAV9E8U0_ACOCL</name>